<reference evidence="1 2" key="1">
    <citation type="submission" date="2015-02" db="EMBL/GenBank/DDBJ databases">
        <authorList>
            <person name="Chooi Y.-H."/>
        </authorList>
    </citation>
    <scope>NUCLEOTIDE SEQUENCE [LARGE SCALE GENOMIC DNA]</scope>
    <source>
        <strain evidence="1">E3</strain>
    </source>
</reference>
<accession>A0A0G4J0M8</accession>
<dbReference type="Proteomes" id="UP000039324">
    <property type="component" value="Unassembled WGS sequence"/>
</dbReference>
<dbReference type="SUPFAM" id="SSF54236">
    <property type="entry name" value="Ubiquitin-like"/>
    <property type="match status" value="1"/>
</dbReference>
<evidence type="ECO:0000313" key="2">
    <source>
        <dbReference type="Proteomes" id="UP000039324"/>
    </source>
</evidence>
<keyword evidence="2" id="KW-1185">Reference proteome</keyword>
<dbReference type="AlphaFoldDB" id="A0A0G4J0M8"/>
<protein>
    <recommendedName>
        <fullName evidence="3">Rad60/SUMO-like domain-containing protein</fullName>
    </recommendedName>
</protein>
<evidence type="ECO:0000313" key="1">
    <source>
        <dbReference type="EMBL" id="CEP01092.1"/>
    </source>
</evidence>
<dbReference type="EMBL" id="CDSF01000108">
    <property type="protein sequence ID" value="CEP01092.1"/>
    <property type="molecule type" value="Genomic_DNA"/>
</dbReference>
<gene>
    <name evidence="1" type="ORF">PBRA_008404</name>
</gene>
<dbReference type="InterPro" id="IPR029071">
    <property type="entry name" value="Ubiquitin-like_domsf"/>
</dbReference>
<evidence type="ECO:0008006" key="3">
    <source>
        <dbReference type="Google" id="ProtNLM"/>
    </source>
</evidence>
<name>A0A0G4J0M8_PLABS</name>
<sequence length="117" mass="12969">MAAVRRPRPQPDDICVGVKRLRVGGRVTATPRPAPPPIVEPLWLHVRLVDNRVKSIFHLAYTDTGDDILAVVWNEFGVDTTACGILHRGRPVPTYLTCRQAGLTPGAVIDLFHQFTH</sequence>
<organism evidence="1 2">
    <name type="scientific">Plasmodiophora brassicae</name>
    <name type="common">Clubroot disease agent</name>
    <dbReference type="NCBI Taxonomy" id="37360"/>
    <lineage>
        <taxon>Eukaryota</taxon>
        <taxon>Sar</taxon>
        <taxon>Rhizaria</taxon>
        <taxon>Endomyxa</taxon>
        <taxon>Phytomyxea</taxon>
        <taxon>Plasmodiophorida</taxon>
        <taxon>Plasmodiophoridae</taxon>
        <taxon>Plasmodiophora</taxon>
    </lineage>
</organism>
<proteinExistence type="predicted"/>